<evidence type="ECO:0000256" key="5">
    <source>
        <dbReference type="ARBA" id="ARBA00022692"/>
    </source>
</evidence>
<evidence type="ECO:0000256" key="1">
    <source>
        <dbReference type="ARBA" id="ARBA00004141"/>
    </source>
</evidence>
<evidence type="ECO:0000256" key="9">
    <source>
        <dbReference type="ARBA" id="ARBA00023136"/>
    </source>
</evidence>
<accession>A0AAV5WZR1</accession>
<sequence>MLRRSRKKSCDQEGMIKDEYPGLDFLGLQDVLSAKTKWYKALWLLVLLINCLLGGICTAQIIGEYMAHPTATLISYKSVDRLLLPQVTVCGTVPDHVDFSRFHSFAHPRFPSANNNTLTQLLVYILAGSGFQKFDTVVDKWNATYVMETLKPMYEVLRGNKTAREFFHFGQDLFGFQCSDLFQQCKLGEETLDCCKIFQPTYTIRRGRCFRAVRLHQISYDEIGKLGLRFKEPIKLFPSWSGEELLIFLNEYKTDIAPFPRLYMYSNDYNKFRVSSTEMKLIQRDGICENENNEKGRSTCYMEKWIEQHLEGRLNCTYPYMDKLRKTTFPACEPHVILHNYTASVQSEGYDAHDCILACNRTEYNIQIERTSSNFSGLPYKYRADINYNDLQYQLIEEVTTISFLGLVAQLGGQLGLFLGSSIIDLIQLALILSIIVGRYSRGVLFS</sequence>
<organism evidence="15 16">
    <name type="scientific">Pristionchus fissidentatus</name>
    <dbReference type="NCBI Taxonomy" id="1538716"/>
    <lineage>
        <taxon>Eukaryota</taxon>
        <taxon>Metazoa</taxon>
        <taxon>Ecdysozoa</taxon>
        <taxon>Nematoda</taxon>
        <taxon>Chromadorea</taxon>
        <taxon>Rhabditida</taxon>
        <taxon>Rhabditina</taxon>
        <taxon>Diplogasteromorpha</taxon>
        <taxon>Diplogasteroidea</taxon>
        <taxon>Neodiplogasteridae</taxon>
        <taxon>Pristionchus</taxon>
    </lineage>
</organism>
<dbReference type="PANTHER" id="PTHR11690">
    <property type="entry name" value="AMILORIDE-SENSITIVE SODIUM CHANNEL-RELATED"/>
    <property type="match status" value="1"/>
</dbReference>
<evidence type="ECO:0000256" key="2">
    <source>
        <dbReference type="ARBA" id="ARBA00007193"/>
    </source>
</evidence>
<dbReference type="GO" id="GO:0005886">
    <property type="term" value="C:plasma membrane"/>
    <property type="evidence" value="ECO:0007669"/>
    <property type="project" value="TreeGrafter"/>
</dbReference>
<keyword evidence="16" id="KW-1185">Reference proteome</keyword>
<dbReference type="GO" id="GO:0015280">
    <property type="term" value="F:ligand-gated sodium channel activity"/>
    <property type="evidence" value="ECO:0007669"/>
    <property type="project" value="TreeGrafter"/>
</dbReference>
<evidence type="ECO:0000256" key="11">
    <source>
        <dbReference type="ARBA" id="ARBA00023201"/>
    </source>
</evidence>
<keyword evidence="10" id="KW-0325">Glycoprotein</keyword>
<keyword evidence="11 13" id="KW-0739">Sodium transport</keyword>
<feature type="non-terminal residue" evidence="15">
    <location>
        <position position="447"/>
    </location>
</feature>
<proteinExistence type="inferred from homology"/>
<evidence type="ECO:0000313" key="15">
    <source>
        <dbReference type="EMBL" id="GMT36115.1"/>
    </source>
</evidence>
<dbReference type="Gene3D" id="1.10.287.770">
    <property type="entry name" value="YojJ-like"/>
    <property type="match status" value="1"/>
</dbReference>
<dbReference type="Pfam" id="PF00858">
    <property type="entry name" value="ASC"/>
    <property type="match status" value="1"/>
</dbReference>
<dbReference type="PRINTS" id="PR01078">
    <property type="entry name" value="AMINACHANNEL"/>
</dbReference>
<evidence type="ECO:0000256" key="6">
    <source>
        <dbReference type="ARBA" id="ARBA00022989"/>
    </source>
</evidence>
<comment type="similarity">
    <text evidence="2 13">Belongs to the amiloride-sensitive sodium channel (TC 1.A.6) family.</text>
</comment>
<keyword evidence="7" id="KW-0915">Sodium</keyword>
<reference evidence="15" key="1">
    <citation type="submission" date="2023-10" db="EMBL/GenBank/DDBJ databases">
        <title>Genome assembly of Pristionchus species.</title>
        <authorList>
            <person name="Yoshida K."/>
            <person name="Sommer R.J."/>
        </authorList>
    </citation>
    <scope>NUCLEOTIDE SEQUENCE</scope>
    <source>
        <strain evidence="15">RS5133</strain>
    </source>
</reference>
<evidence type="ECO:0000256" key="4">
    <source>
        <dbReference type="ARBA" id="ARBA00022461"/>
    </source>
</evidence>
<keyword evidence="9 14" id="KW-0472">Membrane</keyword>
<gene>
    <name evidence="15" type="ORF">PFISCL1PPCAC_27412</name>
</gene>
<evidence type="ECO:0000256" key="8">
    <source>
        <dbReference type="ARBA" id="ARBA00023065"/>
    </source>
</evidence>
<evidence type="ECO:0000256" key="10">
    <source>
        <dbReference type="ARBA" id="ARBA00023180"/>
    </source>
</evidence>
<comment type="subcellular location">
    <subcellularLocation>
        <location evidence="1">Membrane</location>
        <topology evidence="1">Multi-pass membrane protein</topology>
    </subcellularLocation>
</comment>
<dbReference type="AlphaFoldDB" id="A0AAV5WZR1"/>
<comment type="caution">
    <text evidence="15">The sequence shown here is derived from an EMBL/GenBank/DDBJ whole genome shotgun (WGS) entry which is preliminary data.</text>
</comment>
<keyword evidence="3 13" id="KW-0813">Transport</keyword>
<dbReference type="PANTHER" id="PTHR11690:SF1">
    <property type="entry name" value="DEGENERIN LIKE"/>
    <property type="match status" value="1"/>
</dbReference>
<keyword evidence="4 13" id="KW-0894">Sodium channel</keyword>
<feature type="transmembrane region" description="Helical" evidence="14">
    <location>
        <begin position="415"/>
        <end position="437"/>
    </location>
</feature>
<keyword evidence="5 13" id="KW-0812">Transmembrane</keyword>
<feature type="transmembrane region" description="Helical" evidence="14">
    <location>
        <begin position="42"/>
        <end position="62"/>
    </location>
</feature>
<evidence type="ECO:0000256" key="13">
    <source>
        <dbReference type="RuleBase" id="RU000679"/>
    </source>
</evidence>
<name>A0AAV5WZR1_9BILA</name>
<keyword evidence="6 14" id="KW-1133">Transmembrane helix</keyword>
<evidence type="ECO:0000256" key="3">
    <source>
        <dbReference type="ARBA" id="ARBA00022448"/>
    </source>
</evidence>
<dbReference type="Proteomes" id="UP001432322">
    <property type="component" value="Unassembled WGS sequence"/>
</dbReference>
<evidence type="ECO:0000256" key="12">
    <source>
        <dbReference type="ARBA" id="ARBA00023303"/>
    </source>
</evidence>
<evidence type="ECO:0000256" key="14">
    <source>
        <dbReference type="SAM" id="Phobius"/>
    </source>
</evidence>
<keyword evidence="12 13" id="KW-0407">Ion channel</keyword>
<dbReference type="InterPro" id="IPR001873">
    <property type="entry name" value="ENaC"/>
</dbReference>
<keyword evidence="8 13" id="KW-0406">Ion transport</keyword>
<protein>
    <submittedName>
        <fullName evidence="15">Uncharacterized protein</fullName>
    </submittedName>
</protein>
<evidence type="ECO:0000256" key="7">
    <source>
        <dbReference type="ARBA" id="ARBA00023053"/>
    </source>
</evidence>
<dbReference type="EMBL" id="BTSY01000007">
    <property type="protein sequence ID" value="GMT36115.1"/>
    <property type="molecule type" value="Genomic_DNA"/>
</dbReference>
<evidence type="ECO:0000313" key="16">
    <source>
        <dbReference type="Proteomes" id="UP001432322"/>
    </source>
</evidence>